<dbReference type="Proteomes" id="UP000554482">
    <property type="component" value="Unassembled WGS sequence"/>
</dbReference>
<keyword evidence="2" id="KW-1185">Reference proteome</keyword>
<accession>A0A7J6WAL4</accession>
<dbReference type="EMBL" id="JABWDY010018737">
    <property type="protein sequence ID" value="KAF5194409.1"/>
    <property type="molecule type" value="Genomic_DNA"/>
</dbReference>
<evidence type="ECO:0000313" key="1">
    <source>
        <dbReference type="EMBL" id="KAF5194409.1"/>
    </source>
</evidence>
<protein>
    <submittedName>
        <fullName evidence="1">Uncharacterized protein</fullName>
    </submittedName>
</protein>
<name>A0A7J6WAL4_THATH</name>
<evidence type="ECO:0000313" key="2">
    <source>
        <dbReference type="Proteomes" id="UP000554482"/>
    </source>
</evidence>
<comment type="caution">
    <text evidence="1">The sequence shown here is derived from an EMBL/GenBank/DDBJ whole genome shotgun (WGS) entry which is preliminary data.</text>
</comment>
<sequence length="75" mass="8460">MAKSSTGLIFERDMKFQLTHMDMLSLPLALWPCGWRAFFLAEMPRLSGLAEVLNKGSAKYILSAPVVEQAKMEQQ</sequence>
<dbReference type="AlphaFoldDB" id="A0A7J6WAL4"/>
<proteinExistence type="predicted"/>
<reference evidence="1 2" key="1">
    <citation type="submission" date="2020-06" db="EMBL/GenBank/DDBJ databases">
        <title>Transcriptomic and genomic resources for Thalictrum thalictroides and T. hernandezii: Facilitating candidate gene discovery in an emerging model plant lineage.</title>
        <authorList>
            <person name="Arias T."/>
            <person name="Riano-Pachon D.M."/>
            <person name="Di Stilio V.S."/>
        </authorList>
    </citation>
    <scope>NUCLEOTIDE SEQUENCE [LARGE SCALE GENOMIC DNA]</scope>
    <source>
        <strain evidence="2">cv. WT478/WT964</strain>
        <tissue evidence="1">Leaves</tissue>
    </source>
</reference>
<organism evidence="1 2">
    <name type="scientific">Thalictrum thalictroides</name>
    <name type="common">Rue-anemone</name>
    <name type="synonym">Anemone thalictroides</name>
    <dbReference type="NCBI Taxonomy" id="46969"/>
    <lineage>
        <taxon>Eukaryota</taxon>
        <taxon>Viridiplantae</taxon>
        <taxon>Streptophyta</taxon>
        <taxon>Embryophyta</taxon>
        <taxon>Tracheophyta</taxon>
        <taxon>Spermatophyta</taxon>
        <taxon>Magnoliopsida</taxon>
        <taxon>Ranunculales</taxon>
        <taxon>Ranunculaceae</taxon>
        <taxon>Thalictroideae</taxon>
        <taxon>Thalictrum</taxon>
    </lineage>
</organism>
<gene>
    <name evidence="1" type="ORF">FRX31_016003</name>
</gene>